<evidence type="ECO:0000313" key="1">
    <source>
        <dbReference type="EMBL" id="EGG54406.1"/>
    </source>
</evidence>
<proteinExistence type="predicted"/>
<dbReference type="Proteomes" id="UP000005546">
    <property type="component" value="Unassembled WGS sequence"/>
</dbReference>
<dbReference type="HOGENOM" id="CLU_3237251_0_0_10"/>
<protein>
    <submittedName>
        <fullName evidence="1">Uncharacterized protein</fullName>
    </submittedName>
</protein>
<accession>F3QTZ7</accession>
<dbReference type="EMBL" id="AFBR01000040">
    <property type="protein sequence ID" value="EGG54406.1"/>
    <property type="molecule type" value="Genomic_DNA"/>
</dbReference>
<evidence type="ECO:0000313" key="2">
    <source>
        <dbReference type="Proteomes" id="UP000005546"/>
    </source>
</evidence>
<comment type="caution">
    <text evidence="1">The sequence shown here is derived from an EMBL/GenBank/DDBJ whole genome shotgun (WGS) entry which is preliminary data.</text>
</comment>
<name>F3QTZ7_9BACT</name>
<sequence length="43" mass="4855">MNDFLCQVPHDGLYGEWDVWLTRPRTVSAKNGFPADTMSVQTA</sequence>
<keyword evidence="2" id="KW-1185">Reference proteome</keyword>
<dbReference type="STRING" id="762982.HMPREF9442_01666"/>
<reference evidence="1 2" key="1">
    <citation type="submission" date="2011-02" db="EMBL/GenBank/DDBJ databases">
        <authorList>
            <person name="Weinstock G."/>
            <person name="Sodergren E."/>
            <person name="Clifton S."/>
            <person name="Fulton L."/>
            <person name="Fulton B."/>
            <person name="Courtney L."/>
            <person name="Fronick C."/>
            <person name="Harrison M."/>
            <person name="Strong C."/>
            <person name="Farmer C."/>
            <person name="Delahaunty K."/>
            <person name="Markovic C."/>
            <person name="Hall O."/>
            <person name="Minx P."/>
            <person name="Tomlinson C."/>
            <person name="Mitreva M."/>
            <person name="Hou S."/>
            <person name="Chen J."/>
            <person name="Wollam A."/>
            <person name="Pepin K.H."/>
            <person name="Johnson M."/>
            <person name="Bhonagiri V."/>
            <person name="Zhang X."/>
            <person name="Suruliraj S."/>
            <person name="Warren W."/>
            <person name="Chinwalla A."/>
            <person name="Mardis E.R."/>
            <person name="Wilson R.K."/>
        </authorList>
    </citation>
    <scope>NUCLEOTIDE SEQUENCE [LARGE SCALE GENOMIC DNA]</scope>
    <source>
        <strain evidence="1 2">YIT 11841</strain>
    </source>
</reference>
<organism evidence="1 2">
    <name type="scientific">Paraprevotella xylaniphila YIT 11841</name>
    <dbReference type="NCBI Taxonomy" id="762982"/>
    <lineage>
        <taxon>Bacteria</taxon>
        <taxon>Pseudomonadati</taxon>
        <taxon>Bacteroidota</taxon>
        <taxon>Bacteroidia</taxon>
        <taxon>Bacteroidales</taxon>
        <taxon>Prevotellaceae</taxon>
        <taxon>Paraprevotella</taxon>
    </lineage>
</organism>
<dbReference type="AlphaFoldDB" id="F3QTZ7"/>
<gene>
    <name evidence="1" type="ORF">HMPREF9442_01666</name>
</gene>